<dbReference type="RefSeq" id="WP_163860608.1">
    <property type="nucleotide sequence ID" value="NZ_CP119540.1"/>
</dbReference>
<dbReference type="PANTHER" id="PTHR33420:SF9">
    <property type="entry name" value="MINOR FIMBRIAL SUBUNIT"/>
    <property type="match status" value="1"/>
</dbReference>
<gene>
    <name evidence="2" type="ORF">JRA39_001226</name>
</gene>
<name>A0AAI9MWF3_PROST</name>
<dbReference type="GO" id="GO:0009289">
    <property type="term" value="C:pilus"/>
    <property type="evidence" value="ECO:0007669"/>
    <property type="project" value="InterPro"/>
</dbReference>
<dbReference type="PANTHER" id="PTHR33420">
    <property type="entry name" value="FIMBRIAL SUBUNIT ELFA-RELATED"/>
    <property type="match status" value="1"/>
</dbReference>
<evidence type="ECO:0000259" key="1">
    <source>
        <dbReference type="Pfam" id="PF00419"/>
    </source>
</evidence>
<feature type="domain" description="Fimbrial-type adhesion" evidence="1">
    <location>
        <begin position="27"/>
        <end position="174"/>
    </location>
</feature>
<accession>A0AAI9MWF3</accession>
<proteinExistence type="predicted"/>
<dbReference type="InterPro" id="IPR050263">
    <property type="entry name" value="Bact_Fimbrial_Adh_Pro"/>
</dbReference>
<organism evidence="2">
    <name type="scientific">Providencia stuartii</name>
    <dbReference type="NCBI Taxonomy" id="588"/>
    <lineage>
        <taxon>Bacteria</taxon>
        <taxon>Pseudomonadati</taxon>
        <taxon>Pseudomonadota</taxon>
        <taxon>Gammaproteobacteria</taxon>
        <taxon>Enterobacterales</taxon>
        <taxon>Morganellaceae</taxon>
        <taxon>Providencia</taxon>
    </lineage>
</organism>
<dbReference type="EMBL" id="AAZDVE040000006">
    <property type="protein sequence ID" value="EMP9432209.1"/>
    <property type="molecule type" value="Genomic_DNA"/>
</dbReference>
<dbReference type="InterPro" id="IPR008966">
    <property type="entry name" value="Adhesion_dom_sf"/>
</dbReference>
<dbReference type="InterPro" id="IPR000259">
    <property type="entry name" value="Adhesion_dom_fimbrial"/>
</dbReference>
<dbReference type="SUPFAM" id="SSF49401">
    <property type="entry name" value="Bacterial adhesins"/>
    <property type="match status" value="1"/>
</dbReference>
<dbReference type="Pfam" id="PF00419">
    <property type="entry name" value="Fimbrial"/>
    <property type="match status" value="1"/>
</dbReference>
<dbReference type="AlphaFoldDB" id="A0AAI9MWF3"/>
<reference evidence="2" key="1">
    <citation type="submission" date="2024-02" db="EMBL/GenBank/DDBJ databases">
        <authorList>
            <consortium name="Clinical and Environmental Microbiology Branch: Whole genome sequencing antimicrobial resistance pathogens in the healthcare setting"/>
        </authorList>
    </citation>
    <scope>NUCLEOTIDE SEQUENCE</scope>
    <source>
        <strain evidence="2">2020GO-00142</strain>
    </source>
</reference>
<comment type="caution">
    <text evidence="2">The sequence shown here is derived from an EMBL/GenBank/DDBJ whole genome shotgun (WGS) entry which is preliminary data.</text>
</comment>
<dbReference type="GO" id="GO:0043709">
    <property type="term" value="P:cell adhesion involved in single-species biofilm formation"/>
    <property type="evidence" value="ECO:0007669"/>
    <property type="project" value="TreeGrafter"/>
</dbReference>
<dbReference type="Gene3D" id="2.60.40.1090">
    <property type="entry name" value="Fimbrial-type adhesion domain"/>
    <property type="match status" value="1"/>
</dbReference>
<dbReference type="InterPro" id="IPR036937">
    <property type="entry name" value="Adhesion_dom_fimbrial_sf"/>
</dbReference>
<protein>
    <submittedName>
        <fullName evidence="2">Type 1 fimbrial protein</fullName>
    </submittedName>
</protein>
<evidence type="ECO:0000313" key="2">
    <source>
        <dbReference type="EMBL" id="EMP9432209.1"/>
    </source>
</evidence>
<sequence length="175" mass="19849">MNNVFIVVIMLVLMPKNAFCYPQLDVQFRGELVHSKCQIATESVNKQIKLDNLRWQYINEHGASEIQPFFIAINKCSQSDLNKTIRFTWQSQQLTNIGGHHYLMTQGQSGALLGITEANKNNQLIVWNQPIDIGVVSVVNDQQQLTFGVFVRKPATEKIKVGDFKGTATFSVEYE</sequence>